<proteinExistence type="inferred from homology"/>
<dbReference type="Pfam" id="PF00483">
    <property type="entry name" value="NTP_transferase"/>
    <property type="match status" value="1"/>
</dbReference>
<feature type="domain" description="Nucleotidyl transferase" evidence="7">
    <location>
        <begin position="6"/>
        <end position="266"/>
    </location>
</feature>
<evidence type="ECO:0000256" key="6">
    <source>
        <dbReference type="RuleBase" id="RU361259"/>
    </source>
</evidence>
<evidence type="ECO:0000256" key="2">
    <source>
        <dbReference type="ARBA" id="ARBA00012415"/>
    </source>
</evidence>
<dbReference type="GO" id="GO:0006011">
    <property type="term" value="P:UDP-alpha-D-glucose metabolic process"/>
    <property type="evidence" value="ECO:0007669"/>
    <property type="project" value="InterPro"/>
</dbReference>
<dbReference type="PANTHER" id="PTHR43197">
    <property type="entry name" value="UTP--GLUCOSE-1-PHOSPHATE URIDYLYLTRANSFERASE"/>
    <property type="match status" value="1"/>
</dbReference>
<evidence type="ECO:0000313" key="9">
    <source>
        <dbReference type="Proteomes" id="UP000028123"/>
    </source>
</evidence>
<organism evidence="8 9">
    <name type="scientific">Paenibacillus tyrfis</name>
    <dbReference type="NCBI Taxonomy" id="1501230"/>
    <lineage>
        <taxon>Bacteria</taxon>
        <taxon>Bacillati</taxon>
        <taxon>Bacillota</taxon>
        <taxon>Bacilli</taxon>
        <taxon>Bacillales</taxon>
        <taxon>Paenibacillaceae</taxon>
        <taxon>Paenibacillus</taxon>
    </lineage>
</organism>
<evidence type="ECO:0000256" key="5">
    <source>
        <dbReference type="ARBA" id="ARBA00048128"/>
    </source>
</evidence>
<dbReference type="EC" id="2.7.7.9" evidence="2 6"/>
<dbReference type="CDD" id="cd02541">
    <property type="entry name" value="UGPase_prokaryotic"/>
    <property type="match status" value="1"/>
</dbReference>
<accession>A0A081P6M0</accession>
<name>A0A081P6M0_9BACL</name>
<sequence>MKTIRKAVIPAAGLGTRFLPATKAIPKEMLPIVDKPAIQYIVEEAVQSGIRDIYIVIGDNKRSIQQHFDKNSEIEIILRERHKLESLRLIEEISSLATIHYVVQKQALGLGHAIWCTRKFIGNEPFAVLLGDMVIDSQVPCLQQLIHVYNETQSSVIAVQRVDWSETSKFGIVQGKQVSEKLTLVTDLVEKPQEAPPSNMAIIGRYILEPKIFEFLEEMRIGIGGEIQLTDALQQLIQEQPLGAYQYEGKLYDVGDKLGFLQANVEFAVKNDNLSEKFKLFLHKFMGSTEE</sequence>
<dbReference type="SUPFAM" id="SSF53448">
    <property type="entry name" value="Nucleotide-diphospho-sugar transferases"/>
    <property type="match status" value="1"/>
</dbReference>
<comment type="catalytic activity">
    <reaction evidence="5 6">
        <text>alpha-D-glucose 1-phosphate + UTP + H(+) = UDP-alpha-D-glucose + diphosphate</text>
        <dbReference type="Rhea" id="RHEA:19889"/>
        <dbReference type="ChEBI" id="CHEBI:15378"/>
        <dbReference type="ChEBI" id="CHEBI:33019"/>
        <dbReference type="ChEBI" id="CHEBI:46398"/>
        <dbReference type="ChEBI" id="CHEBI:58601"/>
        <dbReference type="ChEBI" id="CHEBI:58885"/>
        <dbReference type="EC" id="2.7.7.9"/>
    </reaction>
</comment>
<evidence type="ECO:0000256" key="3">
    <source>
        <dbReference type="ARBA" id="ARBA00022679"/>
    </source>
</evidence>
<dbReference type="PANTHER" id="PTHR43197:SF1">
    <property type="entry name" value="UTP--GLUCOSE-1-PHOSPHATE URIDYLYLTRANSFERASE"/>
    <property type="match status" value="1"/>
</dbReference>
<dbReference type="AlphaFoldDB" id="A0A081P6M0"/>
<evidence type="ECO:0000259" key="7">
    <source>
        <dbReference type="Pfam" id="PF00483"/>
    </source>
</evidence>
<dbReference type="eggNOG" id="COG1210">
    <property type="taxonomic scope" value="Bacteria"/>
</dbReference>
<protein>
    <recommendedName>
        <fullName evidence="2 6">UTP--glucose-1-phosphate uridylyltransferase</fullName>
        <ecNumber evidence="2 6">2.7.7.9</ecNumber>
    </recommendedName>
    <alternativeName>
        <fullName evidence="6">UDP-glucose pyrophosphorylase</fullName>
    </alternativeName>
</protein>
<evidence type="ECO:0000256" key="4">
    <source>
        <dbReference type="ARBA" id="ARBA00022695"/>
    </source>
</evidence>
<dbReference type="GO" id="GO:0003983">
    <property type="term" value="F:UTP:glucose-1-phosphate uridylyltransferase activity"/>
    <property type="evidence" value="ECO:0007669"/>
    <property type="project" value="UniProtKB-EC"/>
</dbReference>
<comment type="similarity">
    <text evidence="1 6">Belongs to the UDPGP type 2 family.</text>
</comment>
<dbReference type="Gene3D" id="3.90.550.10">
    <property type="entry name" value="Spore Coat Polysaccharide Biosynthesis Protein SpsA, Chain A"/>
    <property type="match status" value="1"/>
</dbReference>
<dbReference type="InterPro" id="IPR005835">
    <property type="entry name" value="NTP_transferase_dom"/>
</dbReference>
<reference evidence="8 9" key="1">
    <citation type="submission" date="2014-06" db="EMBL/GenBank/DDBJ databases">
        <title>Draft genome sequence of Paenibacillus sp. MSt1.</title>
        <authorList>
            <person name="Aw Y.K."/>
            <person name="Ong K.S."/>
            <person name="Gan H.M."/>
            <person name="Lee S.M."/>
        </authorList>
    </citation>
    <scope>NUCLEOTIDE SEQUENCE [LARGE SCALE GENOMIC DNA]</scope>
    <source>
        <strain evidence="8 9">MSt1</strain>
    </source>
</reference>
<dbReference type="NCBIfam" id="TIGR01099">
    <property type="entry name" value="galU"/>
    <property type="match status" value="1"/>
</dbReference>
<gene>
    <name evidence="8" type="ORF">ET33_31215</name>
</gene>
<keyword evidence="4 6" id="KW-0548">Nucleotidyltransferase</keyword>
<dbReference type="InterPro" id="IPR029044">
    <property type="entry name" value="Nucleotide-diphossugar_trans"/>
</dbReference>
<dbReference type="InterPro" id="IPR005771">
    <property type="entry name" value="GalU_uridylyltTrfase_bac/arc"/>
</dbReference>
<comment type="caution">
    <text evidence="8">The sequence shown here is derived from an EMBL/GenBank/DDBJ whole genome shotgun (WGS) entry which is preliminary data.</text>
</comment>
<keyword evidence="3 6" id="KW-0808">Transferase</keyword>
<keyword evidence="9" id="KW-1185">Reference proteome</keyword>
<evidence type="ECO:0000313" key="8">
    <source>
        <dbReference type="EMBL" id="KEQ26343.1"/>
    </source>
</evidence>
<evidence type="ECO:0000256" key="1">
    <source>
        <dbReference type="ARBA" id="ARBA00006890"/>
    </source>
</evidence>
<dbReference type="EMBL" id="JNVM01000006">
    <property type="protein sequence ID" value="KEQ26343.1"/>
    <property type="molecule type" value="Genomic_DNA"/>
</dbReference>
<dbReference type="Proteomes" id="UP000028123">
    <property type="component" value="Unassembled WGS sequence"/>
</dbReference>